<dbReference type="EMBL" id="JAATLM010000001">
    <property type="protein sequence ID" value="NIZ69728.1"/>
    <property type="molecule type" value="Genomic_DNA"/>
</dbReference>
<gene>
    <name evidence="1" type="ORF">HCT48_05820</name>
</gene>
<dbReference type="RefSeq" id="WP_167695812.1">
    <property type="nucleotide sequence ID" value="NZ_CP118181.1"/>
</dbReference>
<dbReference type="PROSITE" id="PS51257">
    <property type="entry name" value="PROKAR_LIPOPROTEIN"/>
    <property type="match status" value="1"/>
</dbReference>
<name>A0A968KW11_9SPIO</name>
<organism evidence="1 2">
    <name type="scientific">Entomospira culicis</name>
    <dbReference type="NCBI Taxonomy" id="2719989"/>
    <lineage>
        <taxon>Bacteria</taxon>
        <taxon>Pseudomonadati</taxon>
        <taxon>Spirochaetota</taxon>
        <taxon>Spirochaetia</taxon>
        <taxon>Spirochaetales</taxon>
        <taxon>Spirochaetaceae</taxon>
        <taxon>Entomospira</taxon>
    </lineage>
</organism>
<proteinExistence type="predicted"/>
<accession>A0A968KW11</accession>
<evidence type="ECO:0000313" key="1">
    <source>
        <dbReference type="EMBL" id="NIZ69728.1"/>
    </source>
</evidence>
<dbReference type="AlphaFoldDB" id="A0A968KW11"/>
<reference evidence="1" key="1">
    <citation type="submission" date="2020-03" db="EMBL/GenBank/DDBJ databases">
        <title>Spirochaetal bacteria isolated from arthropods constitute a novel genus Entomospira genus novum within the order Spirochaetales.</title>
        <authorList>
            <person name="Grana-Miraglia L."/>
            <person name="Sikutova S."/>
            <person name="Fingerle V."/>
            <person name="Sing A."/>
            <person name="Castillo-Ramirez S."/>
            <person name="Margos G."/>
            <person name="Rudolf I."/>
        </authorList>
    </citation>
    <scope>NUCLEOTIDE SEQUENCE</scope>
    <source>
        <strain evidence="1">BR149</strain>
    </source>
</reference>
<sequence length="191" mass="21268">MHKVWMSMWMVLGLVGCKQSGEQGATSALAPMKDVSRVSQEAPFDYPFAVGFGASWEDLMRAEGMQEADNGNNFIAIYTYDRSWHGYAGALNYLYLAEDDAVIAVSFDIAMTEGVALEEILALAERLYQRATPELYEAIFALEAGKGAEILHDEASGYFFFSDIYAIHINPEPDHQLISIVYSYACSCDER</sequence>
<protein>
    <submittedName>
        <fullName evidence="1">Uncharacterized protein</fullName>
    </submittedName>
</protein>
<evidence type="ECO:0000313" key="2">
    <source>
        <dbReference type="Proteomes" id="UP000778951"/>
    </source>
</evidence>
<dbReference type="Proteomes" id="UP000778951">
    <property type="component" value="Unassembled WGS sequence"/>
</dbReference>
<keyword evidence="2" id="KW-1185">Reference proteome</keyword>
<comment type="caution">
    <text evidence="1">The sequence shown here is derived from an EMBL/GenBank/DDBJ whole genome shotgun (WGS) entry which is preliminary data.</text>
</comment>